<evidence type="ECO:0000256" key="2">
    <source>
        <dbReference type="SAM" id="SignalP"/>
    </source>
</evidence>
<reference evidence="3 4" key="1">
    <citation type="submission" date="2019-02" db="EMBL/GenBank/DDBJ databases">
        <title>Genome sequencing of the rare red list fungi Dentipellis fragilis.</title>
        <authorList>
            <person name="Buettner E."/>
            <person name="Kellner H."/>
        </authorList>
    </citation>
    <scope>NUCLEOTIDE SEQUENCE [LARGE SCALE GENOMIC DNA]</scope>
    <source>
        <strain evidence="3 4">DSM 105465</strain>
    </source>
</reference>
<protein>
    <submittedName>
        <fullName evidence="3">Uncharacterized protein</fullName>
    </submittedName>
</protein>
<dbReference type="AlphaFoldDB" id="A0A4Y9YTD2"/>
<evidence type="ECO:0000313" key="3">
    <source>
        <dbReference type="EMBL" id="TFY65674.1"/>
    </source>
</evidence>
<feature type="chain" id="PRO_5021499785" evidence="2">
    <location>
        <begin position="21"/>
        <end position="149"/>
    </location>
</feature>
<organism evidence="3 4">
    <name type="scientific">Dentipellis fragilis</name>
    <dbReference type="NCBI Taxonomy" id="205917"/>
    <lineage>
        <taxon>Eukaryota</taxon>
        <taxon>Fungi</taxon>
        <taxon>Dikarya</taxon>
        <taxon>Basidiomycota</taxon>
        <taxon>Agaricomycotina</taxon>
        <taxon>Agaricomycetes</taxon>
        <taxon>Russulales</taxon>
        <taxon>Hericiaceae</taxon>
        <taxon>Dentipellis</taxon>
    </lineage>
</organism>
<gene>
    <name evidence="3" type="ORF">EVG20_g5418</name>
</gene>
<keyword evidence="4" id="KW-1185">Reference proteome</keyword>
<feature type="compositionally biased region" description="Basic residues" evidence="1">
    <location>
        <begin position="71"/>
        <end position="83"/>
    </location>
</feature>
<name>A0A4Y9YTD2_9AGAM</name>
<feature type="region of interest" description="Disordered" evidence="1">
    <location>
        <begin position="71"/>
        <end position="104"/>
    </location>
</feature>
<evidence type="ECO:0000256" key="1">
    <source>
        <dbReference type="SAM" id="MobiDB-lite"/>
    </source>
</evidence>
<comment type="caution">
    <text evidence="3">The sequence shown here is derived from an EMBL/GenBank/DDBJ whole genome shotgun (WGS) entry which is preliminary data.</text>
</comment>
<proteinExistence type="predicted"/>
<dbReference type="OrthoDB" id="44756at2759"/>
<sequence>MLGQVLLVIAMVAIFHAAFSTYERTCFCILYSGILCNVLTATGLDAYAACRSFAFESARTTGRRASIRHIPRGVPRARTRNRRRVSESARTEGDHLGERDEEDGVWLTERTPGNRTIDDMDSRMGFASFVNRGNVLGKEPEPVEAEGKS</sequence>
<evidence type="ECO:0000313" key="4">
    <source>
        <dbReference type="Proteomes" id="UP000298327"/>
    </source>
</evidence>
<feature type="signal peptide" evidence="2">
    <location>
        <begin position="1"/>
        <end position="20"/>
    </location>
</feature>
<keyword evidence="2" id="KW-0732">Signal</keyword>
<dbReference type="Proteomes" id="UP000298327">
    <property type="component" value="Unassembled WGS sequence"/>
</dbReference>
<feature type="compositionally biased region" description="Basic and acidic residues" evidence="1">
    <location>
        <begin position="84"/>
        <end position="98"/>
    </location>
</feature>
<accession>A0A4Y9YTD2</accession>
<dbReference type="EMBL" id="SEOQ01000319">
    <property type="protein sequence ID" value="TFY65674.1"/>
    <property type="molecule type" value="Genomic_DNA"/>
</dbReference>